<dbReference type="EMBL" id="ML996688">
    <property type="protein sequence ID" value="KAF2404554.1"/>
    <property type="molecule type" value="Genomic_DNA"/>
</dbReference>
<feature type="compositionally biased region" description="Basic and acidic residues" evidence="3">
    <location>
        <begin position="30"/>
        <end position="40"/>
    </location>
</feature>
<feature type="domain" description="C2H2-type" evidence="4">
    <location>
        <begin position="5"/>
        <end position="33"/>
    </location>
</feature>
<evidence type="ECO:0000259" key="4">
    <source>
        <dbReference type="PROSITE" id="PS50157"/>
    </source>
</evidence>
<feature type="compositionally biased region" description="Basic residues" evidence="3">
    <location>
        <begin position="137"/>
        <end position="162"/>
    </location>
</feature>
<sequence>MVDVEPCPICGQRLPDPYALTLHVEEAHTDDSPFVVRDDEPATPSTASLPGYEEDMKEQQPQDETSMDANNQYALCPEEGCGEQLLLGDINEHLDLHEAEDVTFQEQNHQPTPSRSKAKDLSALHTAHSSSSPSRSSTKHKKIRSPSHTHSSHRRRVKRHSPAGKENNNRIGLGRKFLFWVANMSQGRPSKSLRNGSRLGASELGPYAYEDRMPAWLFKQLEDGPPMRQIKKLGRDGRYTVQEVVEGETSGVLPILSRLSALDPRVRTAYYCHPSVLQIGKAKNEGGFCGFRNLQMQVSYIQGAKAPGYEKFPGRTPGVLQLQDWIEKAWDQGICETSRAEIGQLLGTRKWIGTMEALALYHYMDIKVMARTFGDQHGRYAHQRLLDWVEDYFRSSAPHDLNKVVTTLKPPIYLQRPCHSMTIIGLERMRDGTRNLLVFDPLYCAPRIMQDMIDRGPQAIHVPNEKFMRLYRRHETKLYPYLDFEVLE</sequence>
<keyword evidence="6" id="KW-1185">Reference proteome</keyword>
<dbReference type="Pfam" id="PF07910">
    <property type="entry name" value="Peptidase_C78"/>
    <property type="match status" value="1"/>
</dbReference>
<keyword evidence="2" id="KW-0863">Zinc-finger</keyword>
<evidence type="ECO:0000256" key="2">
    <source>
        <dbReference type="PROSITE-ProRule" id="PRU00042"/>
    </source>
</evidence>
<organism evidence="5 6">
    <name type="scientific">Trichodelitschia bisporula</name>
    <dbReference type="NCBI Taxonomy" id="703511"/>
    <lineage>
        <taxon>Eukaryota</taxon>
        <taxon>Fungi</taxon>
        <taxon>Dikarya</taxon>
        <taxon>Ascomycota</taxon>
        <taxon>Pezizomycotina</taxon>
        <taxon>Dothideomycetes</taxon>
        <taxon>Dothideomycetes incertae sedis</taxon>
        <taxon>Phaeotrichales</taxon>
        <taxon>Phaeotrichaceae</taxon>
        <taxon>Trichodelitschia</taxon>
    </lineage>
</organism>
<protein>
    <submittedName>
        <fullName evidence="5">DUF1671-domain-containing protein</fullName>
    </submittedName>
</protein>
<dbReference type="PROSITE" id="PS00028">
    <property type="entry name" value="ZINC_FINGER_C2H2_1"/>
    <property type="match status" value="1"/>
</dbReference>
<keyword evidence="1" id="KW-0378">Hydrolase</keyword>
<keyword evidence="2" id="KW-0479">Metal-binding</keyword>
<evidence type="ECO:0000313" key="5">
    <source>
        <dbReference type="EMBL" id="KAF2404554.1"/>
    </source>
</evidence>
<dbReference type="PROSITE" id="PS50157">
    <property type="entry name" value="ZINC_FINGER_C2H2_2"/>
    <property type="match status" value="1"/>
</dbReference>
<dbReference type="OrthoDB" id="288987at2759"/>
<name>A0A6G1I8P8_9PEZI</name>
<dbReference type="Gene3D" id="3.90.70.130">
    <property type="match status" value="1"/>
</dbReference>
<dbReference type="InterPro" id="IPR012462">
    <property type="entry name" value="UFSP1/2_DUB_cat"/>
</dbReference>
<proteinExistence type="predicted"/>
<gene>
    <name evidence="5" type="ORF">EJ06DRAFT_209313</name>
</gene>
<dbReference type="AlphaFoldDB" id="A0A6G1I8P8"/>
<dbReference type="Proteomes" id="UP000799640">
    <property type="component" value="Unassembled WGS sequence"/>
</dbReference>
<feature type="region of interest" description="Disordered" evidence="3">
    <location>
        <begin position="103"/>
        <end position="170"/>
    </location>
</feature>
<dbReference type="GO" id="GO:0008270">
    <property type="term" value="F:zinc ion binding"/>
    <property type="evidence" value="ECO:0007669"/>
    <property type="project" value="UniProtKB-KW"/>
</dbReference>
<dbReference type="InterPro" id="IPR013087">
    <property type="entry name" value="Znf_C2H2_type"/>
</dbReference>
<accession>A0A6G1I8P8</accession>
<keyword evidence="2" id="KW-0862">Zinc</keyword>
<feature type="compositionally biased region" description="Polar residues" evidence="3">
    <location>
        <begin position="104"/>
        <end position="115"/>
    </location>
</feature>
<evidence type="ECO:0000256" key="1">
    <source>
        <dbReference type="ARBA" id="ARBA00022801"/>
    </source>
</evidence>
<feature type="region of interest" description="Disordered" evidence="3">
    <location>
        <begin position="30"/>
        <end position="66"/>
    </location>
</feature>
<dbReference type="GO" id="GO:0016787">
    <property type="term" value="F:hydrolase activity"/>
    <property type="evidence" value="ECO:0007669"/>
    <property type="project" value="UniProtKB-KW"/>
</dbReference>
<feature type="compositionally biased region" description="Low complexity" evidence="3">
    <location>
        <begin position="123"/>
        <end position="136"/>
    </location>
</feature>
<evidence type="ECO:0000256" key="3">
    <source>
        <dbReference type="SAM" id="MobiDB-lite"/>
    </source>
</evidence>
<reference evidence="5" key="1">
    <citation type="journal article" date="2020" name="Stud. Mycol.">
        <title>101 Dothideomycetes genomes: a test case for predicting lifestyles and emergence of pathogens.</title>
        <authorList>
            <person name="Haridas S."/>
            <person name="Albert R."/>
            <person name="Binder M."/>
            <person name="Bloem J."/>
            <person name="Labutti K."/>
            <person name="Salamov A."/>
            <person name="Andreopoulos B."/>
            <person name="Baker S."/>
            <person name="Barry K."/>
            <person name="Bills G."/>
            <person name="Bluhm B."/>
            <person name="Cannon C."/>
            <person name="Castanera R."/>
            <person name="Culley D."/>
            <person name="Daum C."/>
            <person name="Ezra D."/>
            <person name="Gonzalez J."/>
            <person name="Henrissat B."/>
            <person name="Kuo A."/>
            <person name="Liang C."/>
            <person name="Lipzen A."/>
            <person name="Lutzoni F."/>
            <person name="Magnuson J."/>
            <person name="Mondo S."/>
            <person name="Nolan M."/>
            <person name="Ohm R."/>
            <person name="Pangilinan J."/>
            <person name="Park H.-J."/>
            <person name="Ramirez L."/>
            <person name="Alfaro M."/>
            <person name="Sun H."/>
            <person name="Tritt A."/>
            <person name="Yoshinaga Y."/>
            <person name="Zwiers L.-H."/>
            <person name="Turgeon B."/>
            <person name="Goodwin S."/>
            <person name="Spatafora J."/>
            <person name="Crous P."/>
            <person name="Grigoriev I."/>
        </authorList>
    </citation>
    <scope>NUCLEOTIDE SEQUENCE</scope>
    <source>
        <strain evidence="5">CBS 262.69</strain>
    </source>
</reference>
<evidence type="ECO:0000313" key="6">
    <source>
        <dbReference type="Proteomes" id="UP000799640"/>
    </source>
</evidence>